<organism evidence="8 9">
    <name type="scientific">Sphingobacterium zhuxiongii</name>
    <dbReference type="NCBI Taxonomy" id="2662364"/>
    <lineage>
        <taxon>Bacteria</taxon>
        <taxon>Pseudomonadati</taxon>
        <taxon>Bacteroidota</taxon>
        <taxon>Sphingobacteriia</taxon>
        <taxon>Sphingobacteriales</taxon>
        <taxon>Sphingobacteriaceae</taxon>
        <taxon>Sphingobacterium</taxon>
    </lineage>
</organism>
<dbReference type="GO" id="GO:0009279">
    <property type="term" value="C:cell outer membrane"/>
    <property type="evidence" value="ECO:0007669"/>
    <property type="project" value="UniProtKB-SubCell"/>
</dbReference>
<dbReference type="InterPro" id="IPR011990">
    <property type="entry name" value="TPR-like_helical_dom_sf"/>
</dbReference>
<dbReference type="EMBL" id="CP045652">
    <property type="protein sequence ID" value="QGA26554.1"/>
    <property type="molecule type" value="Genomic_DNA"/>
</dbReference>
<dbReference type="Pfam" id="PF14322">
    <property type="entry name" value="SusD-like_3"/>
    <property type="match status" value="1"/>
</dbReference>
<comment type="subcellular location">
    <subcellularLocation>
        <location evidence="1">Cell outer membrane</location>
    </subcellularLocation>
</comment>
<dbReference type="Proteomes" id="UP000326921">
    <property type="component" value="Chromosome"/>
</dbReference>
<gene>
    <name evidence="8" type="ORF">GFH32_09545</name>
</gene>
<keyword evidence="9" id="KW-1185">Reference proteome</keyword>
<proteinExistence type="inferred from homology"/>
<evidence type="ECO:0000256" key="1">
    <source>
        <dbReference type="ARBA" id="ARBA00004442"/>
    </source>
</evidence>
<dbReference type="Gene3D" id="1.25.40.390">
    <property type="match status" value="1"/>
</dbReference>
<protein>
    <submittedName>
        <fullName evidence="8">RagB/SusD family nutrient uptake outer membrane protein</fullName>
    </submittedName>
</protein>
<evidence type="ECO:0000256" key="4">
    <source>
        <dbReference type="ARBA" id="ARBA00023136"/>
    </source>
</evidence>
<keyword evidence="4" id="KW-0472">Membrane</keyword>
<evidence type="ECO:0000259" key="6">
    <source>
        <dbReference type="Pfam" id="PF07980"/>
    </source>
</evidence>
<feature type="domain" description="RagB/SusD" evidence="6">
    <location>
        <begin position="328"/>
        <end position="657"/>
    </location>
</feature>
<dbReference type="InterPro" id="IPR033985">
    <property type="entry name" value="SusD-like_N"/>
</dbReference>
<evidence type="ECO:0000256" key="2">
    <source>
        <dbReference type="ARBA" id="ARBA00006275"/>
    </source>
</evidence>
<dbReference type="KEGG" id="sphe:GFH32_09545"/>
<dbReference type="AlphaFoldDB" id="A0A5Q0QBB2"/>
<dbReference type="SUPFAM" id="SSF48452">
    <property type="entry name" value="TPR-like"/>
    <property type="match status" value="1"/>
</dbReference>
<evidence type="ECO:0000256" key="3">
    <source>
        <dbReference type="ARBA" id="ARBA00022729"/>
    </source>
</evidence>
<evidence type="ECO:0000313" key="9">
    <source>
        <dbReference type="Proteomes" id="UP000326921"/>
    </source>
</evidence>
<comment type="similarity">
    <text evidence="2">Belongs to the SusD family.</text>
</comment>
<accession>A0A5Q0QBB2</accession>
<dbReference type="Pfam" id="PF07980">
    <property type="entry name" value="SusD_RagB"/>
    <property type="match status" value="1"/>
</dbReference>
<keyword evidence="3" id="KW-0732">Signal</keyword>
<dbReference type="RefSeq" id="WP_153511403.1">
    <property type="nucleotide sequence ID" value="NZ_CP045652.1"/>
</dbReference>
<sequence length="657" mass="75537">MKKITIATLVAPILMLTGCADFLEKQPDDMKTDAMIWSTRAETEKFLYNVYSQIPSQNLHQDDPWLGVSDEVDLTWNVYNTYNINLGNWTTVSGFYLKWPNWYKAIRASYVFEQNVDMNPQLSEDLKKQYKAEVKFLRGYYYWLLLRQYGPVVLIDKLAPLDEPWRDYKRSPYDACVNYIVTCLDEAYNDLPMHYQSDKQWLGKPTKFAAKAVKADVLLMAASPQWNGNPLYADFKNEDGTPLTSQTYDANKWKRAADAANEVIQLAESTPAANVRLYKNNENGDGAVFNPYKSVRDIHIKKWNCEIIWGKAGLDVNAWEIHTSPGPNNLGGVGPTQRAVDAFFMKNGKTIEDATSGYSEDGFSTTGGEKWNTTNLDVTADRTKMIELIRTGDNWGHWPGDWNMFADREPRFYASVLYNKRVIPQLPADVVKRDYYSTNNNTVKQANGYGRVEFYFGGTSRQSGSYTFYPQTGYLVLKNVDPLSNLRDRQYVSSGRHQTFIRYATILLNYIESLNEFNPADPNIQKYWDMIRERAGIPSIYAVYPEIRGNKERQRQYIIQERQVELAFEGDRYFTTRRRLLSNTPDDGNPRRKAGDGGKFYGLDVYAGTAATNSFATREFYRVVPFETRVFSNKMNLFPIPQSEIDKAPLVVQNPGW</sequence>
<evidence type="ECO:0000313" key="8">
    <source>
        <dbReference type="EMBL" id="QGA26554.1"/>
    </source>
</evidence>
<dbReference type="InterPro" id="IPR012944">
    <property type="entry name" value="SusD_RagB_dom"/>
</dbReference>
<reference evidence="8 9" key="1">
    <citation type="submission" date="2019-10" db="EMBL/GenBank/DDBJ databases">
        <authorList>
            <person name="Dong K."/>
        </authorList>
    </citation>
    <scope>NUCLEOTIDE SEQUENCE [LARGE SCALE GENOMIC DNA]</scope>
    <source>
        <strain evidence="9">dk4302</strain>
    </source>
</reference>
<name>A0A5Q0QBB2_9SPHI</name>
<feature type="domain" description="SusD-like N-terminal" evidence="7">
    <location>
        <begin position="21"/>
        <end position="217"/>
    </location>
</feature>
<evidence type="ECO:0000259" key="7">
    <source>
        <dbReference type="Pfam" id="PF14322"/>
    </source>
</evidence>
<evidence type="ECO:0000256" key="5">
    <source>
        <dbReference type="ARBA" id="ARBA00023237"/>
    </source>
</evidence>
<keyword evidence="5" id="KW-0998">Cell outer membrane</keyword>
<dbReference type="PROSITE" id="PS51257">
    <property type="entry name" value="PROKAR_LIPOPROTEIN"/>
    <property type="match status" value="1"/>
</dbReference>